<keyword evidence="1" id="KW-0812">Transmembrane</keyword>
<dbReference type="AlphaFoldDB" id="A0A449A9S2"/>
<sequence length="126" mass="14822">MSIFEFDYKNDLDMFKSESEATSKKVSSLAKFCEFIFLIALVFQLICVLLFYVVGLNNVWEKVLAYSFVAIDIILFIYAFIRLGAFLSFRKSYKLAKIDDLENSKKAYKAYKIFIFDFKCFKKINN</sequence>
<evidence type="ECO:0008006" key="4">
    <source>
        <dbReference type="Google" id="ProtNLM"/>
    </source>
</evidence>
<feature type="transmembrane region" description="Helical" evidence="1">
    <location>
        <begin position="65"/>
        <end position="87"/>
    </location>
</feature>
<proteinExistence type="predicted"/>
<name>A0A449A9S2_9BACT</name>
<dbReference type="RefSeq" id="WP_129687800.1">
    <property type="nucleotide sequence ID" value="NZ_LR214970.1"/>
</dbReference>
<gene>
    <name evidence="2" type="ORF">NCTC10122_00545</name>
</gene>
<evidence type="ECO:0000256" key="1">
    <source>
        <dbReference type="SAM" id="Phobius"/>
    </source>
</evidence>
<reference evidence="2 3" key="1">
    <citation type="submission" date="2019-01" db="EMBL/GenBank/DDBJ databases">
        <authorList>
            <consortium name="Pathogen Informatics"/>
        </authorList>
    </citation>
    <scope>NUCLEOTIDE SEQUENCE [LARGE SCALE GENOMIC DNA]</scope>
    <source>
        <strain evidence="2 3">NCTC10122</strain>
    </source>
</reference>
<evidence type="ECO:0000313" key="3">
    <source>
        <dbReference type="Proteomes" id="UP000290942"/>
    </source>
</evidence>
<keyword evidence="1" id="KW-0472">Membrane</keyword>
<keyword evidence="1" id="KW-1133">Transmembrane helix</keyword>
<dbReference type="EMBL" id="LR214970">
    <property type="protein sequence ID" value="VEU60946.1"/>
    <property type="molecule type" value="Genomic_DNA"/>
</dbReference>
<organism evidence="2 3">
    <name type="scientific">Mycoplasmopsis bovigenitalium</name>
    <dbReference type="NCBI Taxonomy" id="2112"/>
    <lineage>
        <taxon>Bacteria</taxon>
        <taxon>Bacillati</taxon>
        <taxon>Mycoplasmatota</taxon>
        <taxon>Mycoplasmoidales</taxon>
        <taxon>Metamycoplasmataceae</taxon>
        <taxon>Mycoplasmopsis</taxon>
    </lineage>
</organism>
<protein>
    <recommendedName>
        <fullName evidence="4">Transmembrane protein</fullName>
    </recommendedName>
</protein>
<dbReference type="Proteomes" id="UP000290942">
    <property type="component" value="Chromosome"/>
</dbReference>
<accession>A0A449A9S2</accession>
<feature type="transmembrane region" description="Helical" evidence="1">
    <location>
        <begin position="32"/>
        <end position="53"/>
    </location>
</feature>
<evidence type="ECO:0000313" key="2">
    <source>
        <dbReference type="EMBL" id="VEU60946.1"/>
    </source>
</evidence>